<accession>A0A8S5T134</accession>
<evidence type="ECO:0000313" key="1">
    <source>
        <dbReference type="EMBL" id="DAF56934.1"/>
    </source>
</evidence>
<protein>
    <submittedName>
        <fullName evidence="1">Uncharacterized protein</fullName>
    </submittedName>
</protein>
<organism evidence="1">
    <name type="scientific">Siphoviridae sp. ctiJm4</name>
    <dbReference type="NCBI Taxonomy" id="2827916"/>
    <lineage>
        <taxon>Viruses</taxon>
        <taxon>Duplodnaviria</taxon>
        <taxon>Heunggongvirae</taxon>
        <taxon>Uroviricota</taxon>
        <taxon>Caudoviricetes</taxon>
    </lineage>
</organism>
<dbReference type="EMBL" id="BK032724">
    <property type="protein sequence ID" value="DAF56934.1"/>
    <property type="molecule type" value="Genomic_DNA"/>
</dbReference>
<proteinExistence type="predicted"/>
<reference evidence="1" key="1">
    <citation type="journal article" date="2021" name="Proc. Natl. Acad. Sci. U.S.A.">
        <title>A Catalog of Tens of Thousands of Viruses from Human Metagenomes Reveals Hidden Associations with Chronic Diseases.</title>
        <authorList>
            <person name="Tisza M.J."/>
            <person name="Buck C.B."/>
        </authorList>
    </citation>
    <scope>NUCLEOTIDE SEQUENCE</scope>
    <source>
        <strain evidence="1">CtiJm4</strain>
    </source>
</reference>
<name>A0A8S5T134_9CAUD</name>
<sequence>MLKRIRHFLGIYTKDEKFANGYNTMVEAIKDKDWDLMRDLYWSSVDNEFDFDDFDKGIIKAYEDYYNEDMPIKG</sequence>